<sequence length="55" mass="5988">MELKETIALRVDYNDHLLAMQLQKTSGASYKMTATRTILKGDKQQSSVDGLSGGS</sequence>
<keyword evidence="2" id="KW-1185">Reference proteome</keyword>
<dbReference type="AlphaFoldDB" id="A0A0V1ID20"/>
<protein>
    <submittedName>
        <fullName evidence="1">Uncharacterized protein</fullName>
    </submittedName>
</protein>
<organism evidence="1 2">
    <name type="scientific">Trichinella pseudospiralis</name>
    <name type="common">Parasitic roundworm</name>
    <dbReference type="NCBI Taxonomy" id="6337"/>
    <lineage>
        <taxon>Eukaryota</taxon>
        <taxon>Metazoa</taxon>
        <taxon>Ecdysozoa</taxon>
        <taxon>Nematoda</taxon>
        <taxon>Enoplea</taxon>
        <taxon>Dorylaimia</taxon>
        <taxon>Trichinellida</taxon>
        <taxon>Trichinellidae</taxon>
        <taxon>Trichinella</taxon>
    </lineage>
</organism>
<reference evidence="1 2" key="1">
    <citation type="submission" date="2015-01" db="EMBL/GenBank/DDBJ databases">
        <title>Evolution of Trichinella species and genotypes.</title>
        <authorList>
            <person name="Korhonen P.K."/>
            <person name="Edoardo P."/>
            <person name="Giuseppe L.R."/>
            <person name="Gasser R.B."/>
        </authorList>
    </citation>
    <scope>NUCLEOTIDE SEQUENCE [LARGE SCALE GENOMIC DNA]</scope>
    <source>
        <strain evidence="1">ISS588</strain>
    </source>
</reference>
<comment type="caution">
    <text evidence="1">The sequence shown here is derived from an EMBL/GenBank/DDBJ whole genome shotgun (WGS) entry which is preliminary data.</text>
</comment>
<accession>A0A0V1ID20</accession>
<dbReference type="Proteomes" id="UP000054805">
    <property type="component" value="Unassembled WGS sequence"/>
</dbReference>
<gene>
    <name evidence="1" type="ORF">T4B_6241</name>
</gene>
<evidence type="ECO:0000313" key="2">
    <source>
        <dbReference type="Proteomes" id="UP000054805"/>
    </source>
</evidence>
<proteinExistence type="predicted"/>
<dbReference type="EMBL" id="JYDS01000230">
    <property type="protein sequence ID" value="KRZ20729.1"/>
    <property type="molecule type" value="Genomic_DNA"/>
</dbReference>
<name>A0A0V1ID20_TRIPS</name>
<evidence type="ECO:0000313" key="1">
    <source>
        <dbReference type="EMBL" id="KRZ20729.1"/>
    </source>
</evidence>